<keyword evidence="1" id="KW-1133">Transmembrane helix</keyword>
<name>A0A1G6TDN8_NIADE</name>
<organism evidence="3 4">
    <name type="scientific">Niabella drilacis (strain DSM 25811 / CCM 8410 / CCUG 62505 / LMG 26954 / E90)</name>
    <dbReference type="NCBI Taxonomy" id="1285928"/>
    <lineage>
        <taxon>Bacteria</taxon>
        <taxon>Pseudomonadati</taxon>
        <taxon>Bacteroidota</taxon>
        <taxon>Chitinophagia</taxon>
        <taxon>Chitinophagales</taxon>
        <taxon>Chitinophagaceae</taxon>
        <taxon>Niabella</taxon>
    </lineage>
</organism>
<accession>A0A1G6TDN8</accession>
<feature type="domain" description="DUF3592" evidence="2">
    <location>
        <begin position="37"/>
        <end position="102"/>
    </location>
</feature>
<dbReference type="InterPro" id="IPR021994">
    <property type="entry name" value="DUF3592"/>
</dbReference>
<keyword evidence="4" id="KW-1185">Reference proteome</keyword>
<protein>
    <recommendedName>
        <fullName evidence="2">DUF3592 domain-containing protein</fullName>
    </recommendedName>
</protein>
<sequence length="137" mass="14993">MATAIHATLFIIGAILIALGILSFRSSRRLILSGTKTEATVVENIPSRDDKGVIMYAPLMEYSTNGEIKTYTPNTGASPPAYNIGEKVTLVYHPQNAKDIRILSYWGMYSGSNILWAMGLPMLLIGCGYFLFKTGII</sequence>
<keyword evidence="1" id="KW-0812">Transmembrane</keyword>
<evidence type="ECO:0000313" key="4">
    <source>
        <dbReference type="Proteomes" id="UP000198757"/>
    </source>
</evidence>
<evidence type="ECO:0000256" key="1">
    <source>
        <dbReference type="SAM" id="Phobius"/>
    </source>
</evidence>
<evidence type="ECO:0000259" key="2">
    <source>
        <dbReference type="Pfam" id="PF12158"/>
    </source>
</evidence>
<dbReference type="AlphaFoldDB" id="A0A1G6TDN8"/>
<dbReference type="EMBL" id="FMZO01000007">
    <property type="protein sequence ID" value="SDD27181.1"/>
    <property type="molecule type" value="Genomic_DNA"/>
</dbReference>
<proteinExistence type="predicted"/>
<dbReference type="Proteomes" id="UP000198757">
    <property type="component" value="Unassembled WGS sequence"/>
</dbReference>
<dbReference type="Pfam" id="PF12158">
    <property type="entry name" value="DUF3592"/>
    <property type="match status" value="1"/>
</dbReference>
<keyword evidence="1" id="KW-0472">Membrane</keyword>
<feature type="transmembrane region" description="Helical" evidence="1">
    <location>
        <begin position="6"/>
        <end position="24"/>
    </location>
</feature>
<gene>
    <name evidence="3" type="ORF">SAMN04487894_107181</name>
</gene>
<evidence type="ECO:0000313" key="3">
    <source>
        <dbReference type="EMBL" id="SDD27181.1"/>
    </source>
</evidence>
<reference evidence="4" key="1">
    <citation type="submission" date="2016-10" db="EMBL/GenBank/DDBJ databases">
        <authorList>
            <person name="Varghese N."/>
            <person name="Submissions S."/>
        </authorList>
    </citation>
    <scope>NUCLEOTIDE SEQUENCE [LARGE SCALE GENOMIC DNA]</scope>
    <source>
        <strain evidence="4">DSM 25811 / CCM 8410 / LMG 26954 / E90</strain>
    </source>
</reference>
<dbReference type="STRING" id="1285928.SAMN04487894_107181"/>
<feature type="transmembrane region" description="Helical" evidence="1">
    <location>
        <begin position="114"/>
        <end position="132"/>
    </location>
</feature>